<evidence type="ECO:0000313" key="1">
    <source>
        <dbReference type="EMBL" id="EHJ52951.1"/>
    </source>
</evidence>
<dbReference type="AlphaFoldDB" id="G5JWV8"/>
<dbReference type="RefSeq" id="WP_003081609.1">
    <property type="nucleotide sequence ID" value="NZ_AEUW02000001.1"/>
</dbReference>
<sequence length="219" mass="25287">MNLKKRFLFIIILGGIIMTGLSACGLNKNSREWIEKNRVSDIYKVYPTKNPEDLFKVFPDGFDIVQHYTTPQGVLYQLELEGDAKTKEIKGQFIKEPYADDKTQKLSNVGVQNGQVVFSDETVKKDWPIDGFLFQHLTLNQAYCEGLKEKKHTYNSNSGVFEINYQLKDSKVNKLLKKEDQRITDFEITGSGKNYHIRTLTFTFNDTSEFSESINKPYN</sequence>
<dbReference type="PROSITE" id="PS51257">
    <property type="entry name" value="PROKAR_LIPOPROTEIN"/>
    <property type="match status" value="1"/>
</dbReference>
<gene>
    <name evidence="1" type="ORF">STRMA_1255</name>
</gene>
<name>G5JWV8_9STRE</name>
<organism evidence="1 2">
    <name type="scientific">Streptococcus macacae NCTC 11558</name>
    <dbReference type="NCBI Taxonomy" id="764298"/>
    <lineage>
        <taxon>Bacteria</taxon>
        <taxon>Bacillati</taxon>
        <taxon>Bacillota</taxon>
        <taxon>Bacilli</taxon>
        <taxon>Lactobacillales</taxon>
        <taxon>Streptococcaceae</taxon>
        <taxon>Streptococcus</taxon>
    </lineage>
</organism>
<proteinExistence type="predicted"/>
<dbReference type="EMBL" id="AEUW02000001">
    <property type="protein sequence ID" value="EHJ52951.1"/>
    <property type="molecule type" value="Genomic_DNA"/>
</dbReference>
<comment type="caution">
    <text evidence="1">The sequence shown here is derived from an EMBL/GenBank/DDBJ whole genome shotgun (WGS) entry which is preliminary data.</text>
</comment>
<evidence type="ECO:0000313" key="2">
    <source>
        <dbReference type="Proteomes" id="UP000003573"/>
    </source>
</evidence>
<accession>G5JWV8</accession>
<protein>
    <recommendedName>
        <fullName evidence="3">Lipoprotein</fullName>
    </recommendedName>
</protein>
<dbReference type="Proteomes" id="UP000003573">
    <property type="component" value="Unassembled WGS sequence"/>
</dbReference>
<reference evidence="1 2" key="1">
    <citation type="journal article" date="2014" name="Int. J. Syst. Evol. Microbiol.">
        <title>Phylogenomics and the dynamic genome evolution of the genus Streptococcus.</title>
        <authorList>
            <consortium name="The Broad Institute Genome Sequencing Platform"/>
            <person name="Richards V.P."/>
            <person name="Palmer S.R."/>
            <person name="Pavinski Bitar P.D."/>
            <person name="Qin X."/>
            <person name="Weinstock G.M."/>
            <person name="Highlander S.K."/>
            <person name="Town C.D."/>
            <person name="Burne R.A."/>
            <person name="Stanhope M.J."/>
        </authorList>
    </citation>
    <scope>NUCLEOTIDE SEQUENCE [LARGE SCALE GENOMIC DNA]</scope>
    <source>
        <strain evidence="1 2">NCTC 11558</strain>
    </source>
</reference>
<dbReference type="STRING" id="764298.STRMA_1255"/>
<keyword evidence="2" id="KW-1185">Reference proteome</keyword>
<evidence type="ECO:0008006" key="3">
    <source>
        <dbReference type="Google" id="ProtNLM"/>
    </source>
</evidence>